<dbReference type="PIRSF" id="PIRSF009437">
    <property type="entry name" value="NQR-1_subunit_C"/>
    <property type="match status" value="1"/>
</dbReference>
<comment type="caution">
    <text evidence="19">The sequence shown here is derived from an EMBL/GenBank/DDBJ whole genome shotgun (WGS) entry which is preliminary data.</text>
</comment>
<evidence type="ECO:0000256" key="3">
    <source>
        <dbReference type="ARBA" id="ARBA00022519"/>
    </source>
</evidence>
<evidence type="ECO:0000256" key="8">
    <source>
        <dbReference type="ARBA" id="ARBA00022967"/>
    </source>
</evidence>
<keyword evidence="3" id="KW-0997">Cell inner membrane</keyword>
<dbReference type="GO" id="GO:0010181">
    <property type="term" value="F:FMN binding"/>
    <property type="evidence" value="ECO:0007669"/>
    <property type="project" value="UniProtKB-UniRule"/>
</dbReference>
<feature type="modified residue" description="FMN phosphoryl threonine" evidence="16">
    <location>
        <position position="213"/>
    </location>
</feature>
<dbReference type="Proteomes" id="UP000054172">
    <property type="component" value="Unassembled WGS sequence"/>
</dbReference>
<keyword evidence="4 16" id="KW-0597">Phosphoprotein</keyword>
<evidence type="ECO:0000259" key="18">
    <source>
        <dbReference type="SMART" id="SM00900"/>
    </source>
</evidence>
<organism evidence="19 20">
    <name type="scientific">Candidatus [Bacteroides] periocalifornicus</name>
    <dbReference type="NCBI Taxonomy" id="1702214"/>
    <lineage>
        <taxon>Bacteria</taxon>
        <taxon>Pseudomonadati</taxon>
        <taxon>Bacteroidota</taxon>
    </lineage>
</organism>
<dbReference type="PANTHER" id="PTHR37838">
    <property type="entry name" value="NA(+)-TRANSLOCATING NADH-QUINONE REDUCTASE SUBUNIT C"/>
    <property type="match status" value="1"/>
</dbReference>
<accession>A0A0Q4B4J6</accession>
<dbReference type="PATRIC" id="fig|1702214.3.peg.2051"/>
<comment type="caution">
    <text evidence="16">Lacks conserved residue(s) required for the propagation of feature annotation.</text>
</comment>
<comment type="similarity">
    <text evidence="16 17">Belongs to the NqrC family.</text>
</comment>
<keyword evidence="6 16" id="KW-0288">FMN</keyword>
<dbReference type="GO" id="GO:0005886">
    <property type="term" value="C:plasma membrane"/>
    <property type="evidence" value="ECO:0007669"/>
    <property type="project" value="UniProtKB-SubCell"/>
</dbReference>
<dbReference type="InterPro" id="IPR010204">
    <property type="entry name" value="NqrC"/>
</dbReference>
<dbReference type="NCBIfam" id="TIGR01938">
    <property type="entry name" value="nqrC"/>
    <property type="match status" value="1"/>
</dbReference>
<keyword evidence="5 16" id="KW-0285">Flavoprotein</keyword>
<evidence type="ECO:0000256" key="10">
    <source>
        <dbReference type="ARBA" id="ARBA00023027"/>
    </source>
</evidence>
<feature type="domain" description="FMN-binding" evidence="18">
    <location>
        <begin position="132"/>
        <end position="230"/>
    </location>
</feature>
<evidence type="ECO:0000256" key="17">
    <source>
        <dbReference type="PIRNR" id="PIRNR009437"/>
    </source>
</evidence>
<evidence type="ECO:0000256" key="7">
    <source>
        <dbReference type="ARBA" id="ARBA00022692"/>
    </source>
</evidence>
<dbReference type="AlphaFoldDB" id="A0A0Q4B4J6"/>
<dbReference type="Pfam" id="PF04205">
    <property type="entry name" value="FMN_bind"/>
    <property type="match status" value="1"/>
</dbReference>
<dbReference type="EMBL" id="LIIK01000020">
    <property type="protein sequence ID" value="KQM08837.1"/>
    <property type="molecule type" value="Genomic_DNA"/>
</dbReference>
<evidence type="ECO:0000256" key="16">
    <source>
        <dbReference type="HAMAP-Rule" id="MF_00427"/>
    </source>
</evidence>
<keyword evidence="15 16" id="KW-0739">Sodium transport</keyword>
<comment type="subcellular location">
    <subcellularLocation>
        <location evidence="16">Cell membrane</location>
        <topology evidence="16">Single-pass membrane protein</topology>
    </subcellularLocation>
</comment>
<keyword evidence="2 16" id="KW-1003">Cell membrane</keyword>
<dbReference type="PANTHER" id="PTHR37838:SF1">
    <property type="entry name" value="NA(+)-TRANSLOCATING NADH-QUINONE REDUCTASE SUBUNIT C"/>
    <property type="match status" value="1"/>
</dbReference>
<evidence type="ECO:0000256" key="4">
    <source>
        <dbReference type="ARBA" id="ARBA00022553"/>
    </source>
</evidence>
<evidence type="ECO:0000256" key="9">
    <source>
        <dbReference type="ARBA" id="ARBA00022989"/>
    </source>
</evidence>
<gene>
    <name evidence="16" type="primary">nqrC</name>
    <name evidence="19" type="ORF">AL399_05155</name>
</gene>
<evidence type="ECO:0000256" key="13">
    <source>
        <dbReference type="ARBA" id="ARBA00023075"/>
    </source>
</evidence>
<comment type="subunit">
    <text evidence="16 17">Composed of six subunits; NqrA, NqrB, NqrC, NqrD, NqrE and NqrF.</text>
</comment>
<keyword evidence="7 16" id="KW-0812">Transmembrane</keyword>
<evidence type="ECO:0000313" key="20">
    <source>
        <dbReference type="Proteomes" id="UP000054172"/>
    </source>
</evidence>
<evidence type="ECO:0000256" key="15">
    <source>
        <dbReference type="ARBA" id="ARBA00023201"/>
    </source>
</evidence>
<comment type="function">
    <text evidence="16">NQR complex catalyzes the reduction of ubiquinone-1 to ubiquinol by two successive reactions, coupled with the transport of Na(+) ions from the cytoplasm to the periplasm. NqrA to NqrE are probably involved in the second step, the conversion of ubisemiquinone to ubiquinol.</text>
</comment>
<keyword evidence="10 16" id="KW-0520">NAD</keyword>
<keyword evidence="12 16" id="KW-0406">Ion transport</keyword>
<dbReference type="InterPro" id="IPR007329">
    <property type="entry name" value="FMN-bd"/>
</dbReference>
<comment type="cofactor">
    <cofactor evidence="16 17">
        <name>FMN</name>
        <dbReference type="ChEBI" id="CHEBI:58210"/>
    </cofactor>
</comment>
<keyword evidence="14 16" id="KW-0472">Membrane</keyword>
<dbReference type="GO" id="GO:0006814">
    <property type="term" value="P:sodium ion transport"/>
    <property type="evidence" value="ECO:0007669"/>
    <property type="project" value="UniProtKB-UniRule"/>
</dbReference>
<name>A0A0Q4B4J6_9BACT</name>
<feature type="transmembrane region" description="Helical" evidence="16">
    <location>
        <begin position="7"/>
        <end position="27"/>
    </location>
</feature>
<dbReference type="GO" id="GO:0016655">
    <property type="term" value="F:oxidoreductase activity, acting on NAD(P)H, quinone or similar compound as acceptor"/>
    <property type="evidence" value="ECO:0007669"/>
    <property type="project" value="UniProtKB-UniRule"/>
</dbReference>
<evidence type="ECO:0000256" key="1">
    <source>
        <dbReference type="ARBA" id="ARBA00022448"/>
    </source>
</evidence>
<evidence type="ECO:0000256" key="11">
    <source>
        <dbReference type="ARBA" id="ARBA00023053"/>
    </source>
</evidence>
<dbReference type="EC" id="7.2.1.1" evidence="16 17"/>
<keyword evidence="11 16" id="KW-0915">Sodium</keyword>
<reference evidence="19" key="1">
    <citation type="submission" date="2015-08" db="EMBL/GenBank/DDBJ databases">
        <title>Candidatus Bacteriodes Periocalifornicus.</title>
        <authorList>
            <person name="McLean J.S."/>
            <person name="Kelley S."/>
        </authorList>
    </citation>
    <scope>NUCLEOTIDE SEQUENCE [LARGE SCALE GENOMIC DNA]</scope>
    <source>
        <strain evidence="19">12B</strain>
    </source>
</reference>
<proteinExistence type="inferred from homology"/>
<keyword evidence="20" id="KW-1185">Reference proteome</keyword>
<dbReference type="STRING" id="1702214.AL399_05155"/>
<comment type="catalytic activity">
    <reaction evidence="16 17">
        <text>a ubiquinone + n Na(+)(in) + NADH + H(+) = a ubiquinol + n Na(+)(out) + NAD(+)</text>
        <dbReference type="Rhea" id="RHEA:47748"/>
        <dbReference type="Rhea" id="RHEA-COMP:9565"/>
        <dbReference type="Rhea" id="RHEA-COMP:9566"/>
        <dbReference type="ChEBI" id="CHEBI:15378"/>
        <dbReference type="ChEBI" id="CHEBI:16389"/>
        <dbReference type="ChEBI" id="CHEBI:17976"/>
        <dbReference type="ChEBI" id="CHEBI:29101"/>
        <dbReference type="ChEBI" id="CHEBI:57540"/>
        <dbReference type="ChEBI" id="CHEBI:57945"/>
        <dbReference type="EC" id="7.2.1.1"/>
    </reaction>
</comment>
<keyword evidence="13 16" id="KW-0830">Ubiquinone</keyword>
<keyword evidence="1 16" id="KW-0813">Transport</keyword>
<evidence type="ECO:0000256" key="12">
    <source>
        <dbReference type="ARBA" id="ARBA00023065"/>
    </source>
</evidence>
<evidence type="ECO:0000256" key="14">
    <source>
        <dbReference type="ARBA" id="ARBA00023136"/>
    </source>
</evidence>
<keyword evidence="9 16" id="KW-1133">Transmembrane helix</keyword>
<evidence type="ECO:0000313" key="19">
    <source>
        <dbReference type="EMBL" id="KQM08837.1"/>
    </source>
</evidence>
<keyword evidence="8 16" id="KW-1278">Translocase</keyword>
<sequence length="241" mass="26357">MKRDSNIYIFLYATGLVLVVAVLLAMASTSLRPRQQENVKMEKRLDILKSIGQGEEEYKGDNKQQWVAELFQKYVRSEEVVNLQGADLGEIDAFGLDFKAELAKGEEGRFPVFIATLDNGEKKYILPLAGQGLWGPIWGYIALNDDLNTVYGVSFAHKSETPGLGAEIVTQSFRGQFAGKQIFSNGVLSSLQVVKGGGTERNAHAVDAISGGTMTSKGVEAMLLNSLQAYKAFIARQKEGK</sequence>
<evidence type="ECO:0000256" key="5">
    <source>
        <dbReference type="ARBA" id="ARBA00022630"/>
    </source>
</evidence>
<protein>
    <recommendedName>
        <fullName evidence="16 17">Na(+)-translocating NADH-quinone reductase subunit C</fullName>
        <shortName evidence="16 17">Na(+)-NQR subunit C</shortName>
        <shortName evidence="16 17">Na(+)-translocating NQR subunit C</shortName>
        <ecNumber evidence="16 17">7.2.1.1</ecNumber>
    </recommendedName>
    <alternativeName>
        <fullName evidence="16 17">NQR complex subunit C</fullName>
    </alternativeName>
    <alternativeName>
        <fullName evidence="16 17">NQR-1 subunit C</fullName>
    </alternativeName>
</protein>
<evidence type="ECO:0000256" key="6">
    <source>
        <dbReference type="ARBA" id="ARBA00022643"/>
    </source>
</evidence>
<evidence type="ECO:0000256" key="2">
    <source>
        <dbReference type="ARBA" id="ARBA00022475"/>
    </source>
</evidence>
<dbReference type="SMART" id="SM00900">
    <property type="entry name" value="FMN_bind"/>
    <property type="match status" value="1"/>
</dbReference>
<dbReference type="HAMAP" id="MF_00427">
    <property type="entry name" value="NqrC"/>
    <property type="match status" value="1"/>
</dbReference>